<dbReference type="AlphaFoldDB" id="A0ABC8UQ82"/>
<accession>A0ABC8UQ82</accession>
<name>A0ABC8UQ82_9AQUA</name>
<evidence type="ECO:0000256" key="1">
    <source>
        <dbReference type="SAM" id="MobiDB-lite"/>
    </source>
</evidence>
<dbReference type="EMBL" id="CAUOFW020008558">
    <property type="protein sequence ID" value="CAK9183223.1"/>
    <property type="molecule type" value="Genomic_DNA"/>
</dbReference>
<gene>
    <name evidence="2" type="ORF">ILEXP_LOCUS53474</name>
</gene>
<dbReference type="Proteomes" id="UP001642360">
    <property type="component" value="Unassembled WGS sequence"/>
</dbReference>
<sequence>MESRGKILKASSMGTITMKEKRRSHIASMDVGAKQATAGDKENEGSTCGDGGAMGGVPSSEGGAYGGFVATMPVAEEEGNASGYFGGPLDYATLGLTPGDELTGGAHAMDRGDDTFRTFNGGDAFQRGKQGIGSGRGNANFAKGTEVGWSMGDSHGVGIEGCNPSVARDVVGSMGFDIYSVCKYTERLKAPTVDWAMLIEARKATPWAQAELGMSYRWAVPWALALVS</sequence>
<reference evidence="2 3" key="1">
    <citation type="submission" date="2024-02" db="EMBL/GenBank/DDBJ databases">
        <authorList>
            <person name="Vignale AGUSTIN F."/>
            <person name="Sosa J E."/>
            <person name="Modenutti C."/>
        </authorList>
    </citation>
    <scope>NUCLEOTIDE SEQUENCE [LARGE SCALE GENOMIC DNA]</scope>
</reference>
<feature type="region of interest" description="Disordered" evidence="1">
    <location>
        <begin position="28"/>
        <end position="47"/>
    </location>
</feature>
<evidence type="ECO:0000313" key="2">
    <source>
        <dbReference type="EMBL" id="CAK9183223.1"/>
    </source>
</evidence>
<keyword evidence="3" id="KW-1185">Reference proteome</keyword>
<proteinExistence type="predicted"/>
<evidence type="ECO:0000313" key="3">
    <source>
        <dbReference type="Proteomes" id="UP001642360"/>
    </source>
</evidence>
<protein>
    <submittedName>
        <fullName evidence="2">Uncharacterized protein</fullName>
    </submittedName>
</protein>
<comment type="caution">
    <text evidence="2">The sequence shown here is derived from an EMBL/GenBank/DDBJ whole genome shotgun (WGS) entry which is preliminary data.</text>
</comment>
<organism evidence="2 3">
    <name type="scientific">Ilex paraguariensis</name>
    <name type="common">yerba mate</name>
    <dbReference type="NCBI Taxonomy" id="185542"/>
    <lineage>
        <taxon>Eukaryota</taxon>
        <taxon>Viridiplantae</taxon>
        <taxon>Streptophyta</taxon>
        <taxon>Embryophyta</taxon>
        <taxon>Tracheophyta</taxon>
        <taxon>Spermatophyta</taxon>
        <taxon>Magnoliopsida</taxon>
        <taxon>eudicotyledons</taxon>
        <taxon>Gunneridae</taxon>
        <taxon>Pentapetalae</taxon>
        <taxon>asterids</taxon>
        <taxon>campanulids</taxon>
        <taxon>Aquifoliales</taxon>
        <taxon>Aquifoliaceae</taxon>
        <taxon>Ilex</taxon>
    </lineage>
</organism>